<keyword evidence="1" id="KW-1133">Transmembrane helix</keyword>
<dbReference type="AlphaFoldDB" id="A0AA90KG19"/>
<feature type="transmembrane region" description="Helical" evidence="1">
    <location>
        <begin position="462"/>
        <end position="480"/>
    </location>
</feature>
<dbReference type="EMBL" id="JABXJJ020000013">
    <property type="protein sequence ID" value="MDI5970005.1"/>
    <property type="molecule type" value="Genomic_DNA"/>
</dbReference>
<evidence type="ECO:0000256" key="1">
    <source>
        <dbReference type="SAM" id="Phobius"/>
    </source>
</evidence>
<name>A0AA90KG19_9ACTN</name>
<keyword evidence="1" id="KW-0472">Membrane</keyword>
<protein>
    <submittedName>
        <fullName evidence="2">Uncharacterized protein</fullName>
    </submittedName>
</protein>
<comment type="caution">
    <text evidence="2">The sequence shown here is derived from an EMBL/GenBank/DDBJ whole genome shotgun (WGS) entry which is preliminary data.</text>
</comment>
<accession>A0AA90KG19</accession>
<proteinExistence type="predicted"/>
<organism evidence="2">
    <name type="scientific">Streptantibioticus silvisoli</name>
    <dbReference type="NCBI Taxonomy" id="2705255"/>
    <lineage>
        <taxon>Bacteria</taxon>
        <taxon>Bacillati</taxon>
        <taxon>Actinomycetota</taxon>
        <taxon>Actinomycetes</taxon>
        <taxon>Kitasatosporales</taxon>
        <taxon>Streptomycetaceae</taxon>
        <taxon>Streptantibioticus</taxon>
    </lineage>
</organism>
<sequence>MDSDVDAMGIRVEMVQHNVTAIRGDLQTMASELGTVSHTVDRVEDSVRQLSQSLAEFTERYARDQVRVRAEAELARLTTEWHARFEQRRQTRALAHGLVHALTKDALEKGVVDRDLVAACAQERMLMDRGFWLGPAVVALAARHLDKAPQMRRARAQAYSIDQARANLFFTLTCTRLGEQDEAARWMDRYLQSLDPYALDEDFHVVLDAVACNELGAEAHAYTRHTMRQWLSRLDLAQAATLETQVASHMSDLGKELPAKRYQELSSVCADDWNVLRSGWEWATIPKATLAHLRRAFPGDLDDGPAGHADSALDALIDRHDVDEAELASRIRYLELVVEHDGDEEAARQDHAAQRNAAKPVNLRTLLVNAVFVPDAVRLGEEARLLALRAMWPHVLKASNTYVQRSLSLLPLQIDVTWGGWNRPLATDPAVAVSEQQLVSEVVRLIEERTHQKIESVQLHRFRFLASAVVAVVSSIAAFITPQGPLRVTAVILGIAAVILAITEWRRVPTRKQELSREGRNSALTAAAVLNGALTQRITFFTAWRANLEVAPQLAAWADQAWRSETDAIAGSTREERGVKRENEW</sequence>
<reference evidence="2" key="1">
    <citation type="submission" date="2023-05" db="EMBL/GenBank/DDBJ databases">
        <title>Streptantibioticus silvisoli sp. nov., acidotolerant actinomycetes 1 from pine litter.</title>
        <authorList>
            <person name="Swiecimska M."/>
            <person name="Golinska P."/>
            <person name="Sangal V."/>
            <person name="Wachnowicz B."/>
            <person name="Goodfellow M."/>
        </authorList>
    </citation>
    <scope>NUCLEOTIDE SEQUENCE</scope>
    <source>
        <strain evidence="2">SL13</strain>
    </source>
</reference>
<evidence type="ECO:0000313" key="2">
    <source>
        <dbReference type="EMBL" id="MDI5970005.1"/>
    </source>
</evidence>
<feature type="transmembrane region" description="Helical" evidence="1">
    <location>
        <begin position="486"/>
        <end position="503"/>
    </location>
</feature>
<gene>
    <name evidence="2" type="ORF">POF50_011755</name>
</gene>
<keyword evidence="1" id="KW-0812">Transmembrane</keyword>
<dbReference type="RefSeq" id="WP_271314654.1">
    <property type="nucleotide sequence ID" value="NZ_JABXJJ020000013.1"/>
</dbReference>